<feature type="active site" description="Proton donor/acceptor" evidence="1">
    <location>
        <position position="82"/>
    </location>
</feature>
<dbReference type="SMART" id="SM00855">
    <property type="entry name" value="PGAM"/>
    <property type="match status" value="1"/>
</dbReference>
<dbReference type="AlphaFoldDB" id="A0A1H0MX32"/>
<name>A0A1H0MX32_SELRU</name>
<evidence type="ECO:0000256" key="1">
    <source>
        <dbReference type="PIRSR" id="PIRSR613078-1"/>
    </source>
</evidence>
<sequence>MTKVIFIRHGQTEWNMNGRYQGQSDVQLTVAGKEQAAKLAEHFPVKEIDAVYASDLNRAMVTAEAVAGRFGLSVQAEPAFREISFGEWEGLTYEQIVAKWPEAMGNFLQHPDILEIPGGETFPAVQKRAVARLEELVAKHEGQTIAIVAHGAVLRTLLTAALHMPLQYLWSIRQFNTAVNIVRYDAGASPTVELLNSTSHLGSEQPQGLI</sequence>
<evidence type="ECO:0000313" key="3">
    <source>
        <dbReference type="EMBL" id="SDO84855.1"/>
    </source>
</evidence>
<dbReference type="InterPro" id="IPR029033">
    <property type="entry name" value="His_PPase_superfam"/>
</dbReference>
<dbReference type="Gene3D" id="3.40.50.1240">
    <property type="entry name" value="Phosphoglycerate mutase-like"/>
    <property type="match status" value="1"/>
</dbReference>
<dbReference type="InterPro" id="IPR013078">
    <property type="entry name" value="His_Pase_superF_clade-1"/>
</dbReference>
<reference evidence="3 4" key="1">
    <citation type="submission" date="2016-10" db="EMBL/GenBank/DDBJ databases">
        <authorList>
            <person name="de Groot N.N."/>
        </authorList>
    </citation>
    <scope>NUCLEOTIDE SEQUENCE [LARGE SCALE GENOMIC DNA]</scope>
    <source>
        <strain evidence="3 4">S137</strain>
    </source>
</reference>
<feature type="binding site" evidence="2">
    <location>
        <begin position="8"/>
        <end position="15"/>
    </location>
    <ligand>
        <name>substrate</name>
    </ligand>
</feature>
<dbReference type="CDD" id="cd07067">
    <property type="entry name" value="HP_PGM_like"/>
    <property type="match status" value="1"/>
</dbReference>
<protein>
    <submittedName>
        <fullName evidence="3">Alpha-ribazole phosphatase</fullName>
    </submittedName>
</protein>
<dbReference type="Proteomes" id="UP000182412">
    <property type="component" value="Unassembled WGS sequence"/>
</dbReference>
<gene>
    <name evidence="3" type="ORF">SAMN05216366_10277</name>
</gene>
<accession>A0A1H0MX32</accession>
<dbReference type="PANTHER" id="PTHR48100:SF62">
    <property type="entry name" value="GLUCOSYL-3-PHOSPHOGLYCERATE PHOSPHATASE"/>
    <property type="match status" value="1"/>
</dbReference>
<organism evidence="3 4">
    <name type="scientific">Selenomonas ruminantium</name>
    <dbReference type="NCBI Taxonomy" id="971"/>
    <lineage>
        <taxon>Bacteria</taxon>
        <taxon>Bacillati</taxon>
        <taxon>Bacillota</taxon>
        <taxon>Negativicutes</taxon>
        <taxon>Selenomonadales</taxon>
        <taxon>Selenomonadaceae</taxon>
        <taxon>Selenomonas</taxon>
    </lineage>
</organism>
<proteinExistence type="predicted"/>
<dbReference type="RefSeq" id="WP_074571037.1">
    <property type="nucleotide sequence ID" value="NZ_FNJQ01000002.1"/>
</dbReference>
<dbReference type="SUPFAM" id="SSF53254">
    <property type="entry name" value="Phosphoglycerate mutase-like"/>
    <property type="match status" value="1"/>
</dbReference>
<evidence type="ECO:0000313" key="4">
    <source>
        <dbReference type="Proteomes" id="UP000182412"/>
    </source>
</evidence>
<dbReference type="Pfam" id="PF00300">
    <property type="entry name" value="His_Phos_1"/>
    <property type="match status" value="1"/>
</dbReference>
<feature type="active site" description="Tele-phosphohistidine intermediate" evidence="1">
    <location>
        <position position="9"/>
    </location>
</feature>
<dbReference type="GO" id="GO:0005737">
    <property type="term" value="C:cytoplasm"/>
    <property type="evidence" value="ECO:0007669"/>
    <property type="project" value="TreeGrafter"/>
</dbReference>
<dbReference type="PANTHER" id="PTHR48100">
    <property type="entry name" value="BROAD-SPECIFICITY PHOSPHATASE YOR283W-RELATED"/>
    <property type="match status" value="1"/>
</dbReference>
<dbReference type="EMBL" id="FNJQ01000002">
    <property type="protein sequence ID" value="SDO84855.1"/>
    <property type="molecule type" value="Genomic_DNA"/>
</dbReference>
<feature type="binding site" evidence="2">
    <location>
        <position position="58"/>
    </location>
    <ligand>
        <name>substrate</name>
    </ligand>
</feature>
<dbReference type="GO" id="GO:0016791">
    <property type="term" value="F:phosphatase activity"/>
    <property type="evidence" value="ECO:0007669"/>
    <property type="project" value="TreeGrafter"/>
</dbReference>
<dbReference type="InterPro" id="IPR050275">
    <property type="entry name" value="PGM_Phosphatase"/>
</dbReference>
<dbReference type="OrthoDB" id="9781415at2"/>
<evidence type="ECO:0000256" key="2">
    <source>
        <dbReference type="PIRSR" id="PIRSR613078-2"/>
    </source>
</evidence>